<name>A0AAQ3LC09_9BACT</name>
<dbReference type="AlphaFoldDB" id="A0AAQ3LC09"/>
<feature type="transmembrane region" description="Helical" evidence="1">
    <location>
        <begin position="340"/>
        <end position="360"/>
    </location>
</feature>
<keyword evidence="1" id="KW-1133">Transmembrane helix</keyword>
<keyword evidence="1" id="KW-0472">Membrane</keyword>
<dbReference type="RefSeq" id="WP_317834116.1">
    <property type="nucleotide sequence ID" value="NZ_CP136920.1"/>
</dbReference>
<sequence>MIRRIAAFGGIIFALILVVGGMLVPVHFRAVSPAVLNHAGNEGQNLEERTHLLLRRSQTGPAEQFIIAMQTLGEPTTDLSKRLDAILDQHPDFRFSGGPSPFFEAFYATLPQPPKADSNSIPVAGLLASSNNRESLLNFLEASNDPTVREIINTRKLAGWRRLFPVDTPGGAALDIAALTTALLVQTSAFEESALLELDKLTARTAEGDEGSIREIERVYLSVLAAAGRFDWLALKQWVESAPDLSSLIRIAPYLRDSRQPAVLYAAVMMSRDPAGVALFIDSFPENAEADLGKGVLAGPTGLALLLDGPEPIYRQPPVLGFLPNPPAALIPFVYANPQLAIAAVTLIWLLAGFLIAVSAKSLLLGKAQIHERPIISLSQDLILAICLLLGLIVATEPALLSQSVTEPGKLFLEFELEPQTVNVVNQPMDISGIDQITILVLLIFFVVQLVIYTACLVKISQVKRAPVSAEVRLRLLENEENLFDAGLYVGLSGTVISLLMLALGVVQASLVAAYASTLFGIIFVAVLKILHVRPLRRKIILEADRSF</sequence>
<keyword evidence="1" id="KW-0812">Transmembrane</keyword>
<proteinExistence type="predicted"/>
<protein>
    <submittedName>
        <fullName evidence="2">Uncharacterized protein</fullName>
    </submittedName>
</protein>
<accession>A0AAQ3LC09</accession>
<feature type="transmembrane region" description="Helical" evidence="1">
    <location>
        <begin position="381"/>
        <end position="401"/>
    </location>
</feature>
<evidence type="ECO:0000313" key="2">
    <source>
        <dbReference type="EMBL" id="WOO41632.1"/>
    </source>
</evidence>
<reference evidence="2 3" key="1">
    <citation type="submission" date="2023-10" db="EMBL/GenBank/DDBJ databases">
        <title>Rubellicoccus peritrichatus gen. nov., sp. nov., isolated from an algae of coral reef tank.</title>
        <authorList>
            <person name="Luo J."/>
        </authorList>
    </citation>
    <scope>NUCLEOTIDE SEQUENCE [LARGE SCALE GENOMIC DNA]</scope>
    <source>
        <strain evidence="2 3">CR14</strain>
    </source>
</reference>
<feature type="transmembrane region" description="Helical" evidence="1">
    <location>
        <begin position="512"/>
        <end position="531"/>
    </location>
</feature>
<organism evidence="2 3">
    <name type="scientific">Rubellicoccus peritrichatus</name>
    <dbReference type="NCBI Taxonomy" id="3080537"/>
    <lineage>
        <taxon>Bacteria</taxon>
        <taxon>Pseudomonadati</taxon>
        <taxon>Verrucomicrobiota</taxon>
        <taxon>Opitutia</taxon>
        <taxon>Puniceicoccales</taxon>
        <taxon>Cerasicoccaceae</taxon>
        <taxon>Rubellicoccus</taxon>
    </lineage>
</organism>
<dbReference type="EMBL" id="CP136920">
    <property type="protein sequence ID" value="WOO41632.1"/>
    <property type="molecule type" value="Genomic_DNA"/>
</dbReference>
<feature type="transmembrane region" description="Helical" evidence="1">
    <location>
        <begin position="7"/>
        <end position="28"/>
    </location>
</feature>
<evidence type="ECO:0000256" key="1">
    <source>
        <dbReference type="SAM" id="Phobius"/>
    </source>
</evidence>
<feature type="transmembrane region" description="Helical" evidence="1">
    <location>
        <begin position="437"/>
        <end position="458"/>
    </location>
</feature>
<feature type="transmembrane region" description="Helical" evidence="1">
    <location>
        <begin position="483"/>
        <end position="506"/>
    </location>
</feature>
<gene>
    <name evidence="2" type="ORF">RZN69_00930</name>
</gene>
<keyword evidence="3" id="KW-1185">Reference proteome</keyword>
<dbReference type="KEGG" id="puo:RZN69_00930"/>
<evidence type="ECO:0000313" key="3">
    <source>
        <dbReference type="Proteomes" id="UP001304300"/>
    </source>
</evidence>
<dbReference type="Proteomes" id="UP001304300">
    <property type="component" value="Chromosome"/>
</dbReference>